<reference evidence="6" key="1">
    <citation type="journal article" date="2023" name="Science">
        <title>Genome structures resolve the early diversification of teleost fishes.</title>
        <authorList>
            <person name="Parey E."/>
            <person name="Louis A."/>
            <person name="Montfort J."/>
            <person name="Bouchez O."/>
            <person name="Roques C."/>
            <person name="Iampietro C."/>
            <person name="Lluch J."/>
            <person name="Castinel A."/>
            <person name="Donnadieu C."/>
            <person name="Desvignes T."/>
            <person name="Floi Bucao C."/>
            <person name="Jouanno E."/>
            <person name="Wen M."/>
            <person name="Mejri S."/>
            <person name="Dirks R."/>
            <person name="Jansen H."/>
            <person name="Henkel C."/>
            <person name="Chen W.J."/>
            <person name="Zahm M."/>
            <person name="Cabau C."/>
            <person name="Klopp C."/>
            <person name="Thompson A.W."/>
            <person name="Robinson-Rechavi M."/>
            <person name="Braasch I."/>
            <person name="Lecointre G."/>
            <person name="Bobe J."/>
            <person name="Postlethwait J.H."/>
            <person name="Berthelot C."/>
            <person name="Roest Crollius H."/>
            <person name="Guiguen Y."/>
        </authorList>
    </citation>
    <scope>NUCLEOTIDE SEQUENCE</scope>
    <source>
        <strain evidence="6">NC1722</strain>
    </source>
</reference>
<dbReference type="InterPro" id="IPR039675">
    <property type="entry name" value="CILP1/CILP2"/>
</dbReference>
<accession>A0AAD7R912</accession>
<dbReference type="GO" id="GO:0005576">
    <property type="term" value="C:extracellular region"/>
    <property type="evidence" value="ECO:0007669"/>
    <property type="project" value="UniProtKB-SubCell"/>
</dbReference>
<evidence type="ECO:0000256" key="2">
    <source>
        <dbReference type="ARBA" id="ARBA00022525"/>
    </source>
</evidence>
<dbReference type="PANTHER" id="PTHR15031">
    <property type="entry name" value="CARTILAGE INTERMEDIATE LAYER PROTEIN CLIP"/>
    <property type="match status" value="1"/>
</dbReference>
<evidence type="ECO:0000313" key="7">
    <source>
        <dbReference type="Proteomes" id="UP001221898"/>
    </source>
</evidence>
<protein>
    <recommendedName>
        <fullName evidence="5">WxxW domain-containing protein</fullName>
    </recommendedName>
</protein>
<comment type="subcellular location">
    <subcellularLocation>
        <location evidence="1">Secreted</location>
    </subcellularLocation>
</comment>
<sequence>MCTEVWRLGCSGQREGSWLHPDSSETHGLCCCWSLACQTAWFDDGDLTGQGDSELLQDLRKAHLTGICSDPLDIEAQTISGIPSLHTKNTFHRYDVSEGFECLHFGAEDEAVR</sequence>
<dbReference type="Pfam" id="PF13330">
    <property type="entry name" value="Mucin2_WxxW"/>
    <property type="match status" value="1"/>
</dbReference>
<proteinExistence type="predicted"/>
<comment type="caution">
    <text evidence="6">The sequence shown here is derived from an EMBL/GenBank/DDBJ whole genome shotgun (WGS) entry which is preliminary data.</text>
</comment>
<evidence type="ECO:0000313" key="6">
    <source>
        <dbReference type="EMBL" id="KAJ8372068.1"/>
    </source>
</evidence>
<dbReference type="EMBL" id="JAINUG010000417">
    <property type="protein sequence ID" value="KAJ8372068.1"/>
    <property type="molecule type" value="Genomic_DNA"/>
</dbReference>
<evidence type="ECO:0000259" key="5">
    <source>
        <dbReference type="Pfam" id="PF13330"/>
    </source>
</evidence>
<gene>
    <name evidence="6" type="ORF">AAFF_G00294820</name>
</gene>
<dbReference type="AlphaFoldDB" id="A0AAD7R912"/>
<dbReference type="Proteomes" id="UP001221898">
    <property type="component" value="Unassembled WGS sequence"/>
</dbReference>
<name>A0AAD7R912_9TELE</name>
<keyword evidence="3" id="KW-0732">Signal</keyword>
<dbReference type="InterPro" id="IPR025155">
    <property type="entry name" value="WxxW_domain"/>
</dbReference>
<evidence type="ECO:0000256" key="3">
    <source>
        <dbReference type="ARBA" id="ARBA00022729"/>
    </source>
</evidence>
<feature type="domain" description="WxxW" evidence="5">
    <location>
        <begin position="39"/>
        <end position="104"/>
    </location>
</feature>
<evidence type="ECO:0000256" key="1">
    <source>
        <dbReference type="ARBA" id="ARBA00004613"/>
    </source>
</evidence>
<evidence type="ECO:0000256" key="4">
    <source>
        <dbReference type="ARBA" id="ARBA00023180"/>
    </source>
</evidence>
<keyword evidence="7" id="KW-1185">Reference proteome</keyword>
<dbReference type="PANTHER" id="PTHR15031:SF4">
    <property type="entry name" value="CARTILAGE INTERMEDIATE LAYER PROTEIN 1"/>
    <property type="match status" value="1"/>
</dbReference>
<keyword evidence="4" id="KW-0325">Glycoprotein</keyword>
<organism evidence="6 7">
    <name type="scientific">Aldrovandia affinis</name>
    <dbReference type="NCBI Taxonomy" id="143900"/>
    <lineage>
        <taxon>Eukaryota</taxon>
        <taxon>Metazoa</taxon>
        <taxon>Chordata</taxon>
        <taxon>Craniata</taxon>
        <taxon>Vertebrata</taxon>
        <taxon>Euteleostomi</taxon>
        <taxon>Actinopterygii</taxon>
        <taxon>Neopterygii</taxon>
        <taxon>Teleostei</taxon>
        <taxon>Notacanthiformes</taxon>
        <taxon>Halosauridae</taxon>
        <taxon>Aldrovandia</taxon>
    </lineage>
</organism>
<keyword evidence="2" id="KW-0964">Secreted</keyword>